<sequence length="196" mass="22664">MRVFLDYLPLRELIPPFQGEAVDEVIGYAAHEGGHCLWSSEDSKDEVERLLASRTTGRRISNVPQAVEEVLRVSNILEDAFIDYHVGEQWPVLGEYIHISRQKVGSRRPIDLDIIARDPRPTYNQMCNLWIACSLYDTDLPKRMSARVRRAMTFLMSKSVEAVQTSQSQRRLQFAVDSWDYLIANFPKRDDPLPRQ</sequence>
<evidence type="ECO:0000313" key="1">
    <source>
        <dbReference type="EMBL" id="GAJ09902.1"/>
    </source>
</evidence>
<protein>
    <submittedName>
        <fullName evidence="1">Uncharacterized protein</fullName>
    </submittedName>
</protein>
<proteinExistence type="predicted"/>
<dbReference type="EMBL" id="BARW01034768">
    <property type="protein sequence ID" value="GAJ09902.1"/>
    <property type="molecule type" value="Genomic_DNA"/>
</dbReference>
<reference evidence="1" key="1">
    <citation type="journal article" date="2014" name="Front. Microbiol.">
        <title>High frequency of phylogenetically diverse reductive dehalogenase-homologous genes in deep subseafloor sedimentary metagenomes.</title>
        <authorList>
            <person name="Kawai M."/>
            <person name="Futagami T."/>
            <person name="Toyoda A."/>
            <person name="Takaki Y."/>
            <person name="Nishi S."/>
            <person name="Hori S."/>
            <person name="Arai W."/>
            <person name="Tsubouchi T."/>
            <person name="Morono Y."/>
            <person name="Uchiyama I."/>
            <person name="Ito T."/>
            <person name="Fujiyama A."/>
            <person name="Inagaki F."/>
            <person name="Takami H."/>
        </authorList>
    </citation>
    <scope>NUCLEOTIDE SEQUENCE</scope>
    <source>
        <strain evidence="1">Expedition CK06-06</strain>
    </source>
</reference>
<feature type="non-terminal residue" evidence="1">
    <location>
        <position position="196"/>
    </location>
</feature>
<name>X1V259_9ZZZZ</name>
<organism evidence="1">
    <name type="scientific">marine sediment metagenome</name>
    <dbReference type="NCBI Taxonomy" id="412755"/>
    <lineage>
        <taxon>unclassified sequences</taxon>
        <taxon>metagenomes</taxon>
        <taxon>ecological metagenomes</taxon>
    </lineage>
</organism>
<comment type="caution">
    <text evidence="1">The sequence shown here is derived from an EMBL/GenBank/DDBJ whole genome shotgun (WGS) entry which is preliminary data.</text>
</comment>
<accession>X1V259</accession>
<dbReference type="AlphaFoldDB" id="X1V259"/>
<gene>
    <name evidence="1" type="ORF">S12H4_54396</name>
</gene>